<protein>
    <recommendedName>
        <fullName evidence="3">DUF429 domain-containing protein</fullName>
    </recommendedName>
</protein>
<reference evidence="1 2" key="1">
    <citation type="submission" date="2018-08" db="EMBL/GenBank/DDBJ databases">
        <title>Meiothermus roseus NBRC 110900 genome sequencing project.</title>
        <authorList>
            <person name="Da Costa M.S."/>
            <person name="Albuquerque L."/>
            <person name="Raposo P."/>
            <person name="Froufe H.J.C."/>
            <person name="Barroso C.S."/>
            <person name="Egas C."/>
        </authorList>
    </citation>
    <scope>NUCLEOTIDE SEQUENCE [LARGE SCALE GENOMIC DNA]</scope>
    <source>
        <strain evidence="1 2">NBRC 110900</strain>
    </source>
</reference>
<gene>
    <name evidence="1" type="ORF">Mrose_02992</name>
</gene>
<organism evidence="1 2">
    <name type="scientific">Calidithermus roseus</name>
    <dbReference type="NCBI Taxonomy" id="1644118"/>
    <lineage>
        <taxon>Bacteria</taxon>
        <taxon>Thermotogati</taxon>
        <taxon>Deinococcota</taxon>
        <taxon>Deinococci</taxon>
        <taxon>Thermales</taxon>
        <taxon>Thermaceae</taxon>
        <taxon>Calidithermus</taxon>
    </lineage>
</organism>
<accession>A0A399EJS9</accession>
<keyword evidence="2" id="KW-1185">Reference proteome</keyword>
<sequence length="171" mass="19111">MQMDMTVIGLDPHPRGAFGVLIAGGRVQPAHFVREPRQPGEFSLEALERLAQGAVVGLELIGPILGEPGKDRPRLEATRRMGQELERRLRDVTKVWTYPGRWPTRRPDPRRGEGAWMHRLTGRSYSPPTETVAYLYALWGAALPEELSQHHWDALGVATLAAREAGWLPPP</sequence>
<dbReference type="Proteomes" id="UP000265341">
    <property type="component" value="Unassembled WGS sequence"/>
</dbReference>
<dbReference type="AlphaFoldDB" id="A0A399EJS9"/>
<evidence type="ECO:0000313" key="2">
    <source>
        <dbReference type="Proteomes" id="UP000265341"/>
    </source>
</evidence>
<proteinExistence type="predicted"/>
<evidence type="ECO:0008006" key="3">
    <source>
        <dbReference type="Google" id="ProtNLM"/>
    </source>
</evidence>
<name>A0A399EJS9_9DEIN</name>
<dbReference type="EMBL" id="QWLA01000074">
    <property type="protein sequence ID" value="RIH83570.1"/>
    <property type="molecule type" value="Genomic_DNA"/>
</dbReference>
<dbReference type="RefSeq" id="WP_182482854.1">
    <property type="nucleotide sequence ID" value="NZ_QWLA01000074.1"/>
</dbReference>
<comment type="caution">
    <text evidence="1">The sequence shown here is derived from an EMBL/GenBank/DDBJ whole genome shotgun (WGS) entry which is preliminary data.</text>
</comment>
<evidence type="ECO:0000313" key="1">
    <source>
        <dbReference type="EMBL" id="RIH83570.1"/>
    </source>
</evidence>